<dbReference type="Pfam" id="PF03588">
    <property type="entry name" value="Leu_Phe_trans"/>
    <property type="match status" value="1"/>
</dbReference>
<keyword evidence="3 4" id="KW-0012">Acyltransferase</keyword>
<keyword evidence="1 4" id="KW-0963">Cytoplasm</keyword>
<dbReference type="InterPro" id="IPR042221">
    <property type="entry name" value="Leu/Phe-tRNA_Trfase_N"/>
</dbReference>
<name>A0A5B1M4P8_9ACTN</name>
<dbReference type="InterPro" id="IPR016181">
    <property type="entry name" value="Acyl_CoA_acyltransferase"/>
</dbReference>
<comment type="caution">
    <text evidence="5">The sequence shown here is derived from an EMBL/GenBank/DDBJ whole genome shotgun (WGS) entry which is preliminary data.</text>
</comment>
<protein>
    <recommendedName>
        <fullName evidence="4">Leucyl/phenylalanyl-tRNA--protein transferase</fullName>
        <ecNumber evidence="4">2.3.2.6</ecNumber>
    </recommendedName>
    <alternativeName>
        <fullName evidence="4">L/F-transferase</fullName>
    </alternativeName>
    <alternativeName>
        <fullName evidence="4">Leucyltransferase</fullName>
    </alternativeName>
    <alternativeName>
        <fullName evidence="4">Phenyalanyltransferase</fullName>
    </alternativeName>
</protein>
<comment type="function">
    <text evidence="4">Functions in the N-end rule pathway of protein degradation where it conjugates Leu, Phe and, less efficiently, Met from aminoacyl-tRNAs to the N-termini of proteins containing an N-terminal arginine or lysine.</text>
</comment>
<evidence type="ECO:0000313" key="5">
    <source>
        <dbReference type="EMBL" id="KAA1427912.1"/>
    </source>
</evidence>
<organism evidence="5 6">
    <name type="scientific">Nocardioides antri</name>
    <dbReference type="NCBI Taxonomy" id="2607659"/>
    <lineage>
        <taxon>Bacteria</taxon>
        <taxon>Bacillati</taxon>
        <taxon>Actinomycetota</taxon>
        <taxon>Actinomycetes</taxon>
        <taxon>Propionibacteriales</taxon>
        <taxon>Nocardioidaceae</taxon>
        <taxon>Nocardioides</taxon>
    </lineage>
</organism>
<dbReference type="HAMAP" id="MF_00688">
    <property type="entry name" value="Leu_Phe_trans"/>
    <property type="match status" value="1"/>
</dbReference>
<sequence length="248" mass="27128">MDHPINQQGPIEPPPTPWELPSREQLAALESDDDLVAVGADLAPGTLLAAYRRGLFPMPEPPRLRLRSRVAPSIGWWCPARRGVLRLDGLHVSRSLRRSVRDFEIRVDTSFDAVVAACGDPRRPGAWIDRGIRDAYGELHRLGWAHSVEAWQDGDLAGGLYGVAIGGLFAGESMFHRVRDASKVALVGLVDLLAEDGAEGRLVDVQWSTPHLESLGVEEIPRREYLGLLPELLATPLPAGFRGPAHRG</sequence>
<evidence type="ECO:0000256" key="4">
    <source>
        <dbReference type="HAMAP-Rule" id="MF_00688"/>
    </source>
</evidence>
<dbReference type="RefSeq" id="WP_149750404.1">
    <property type="nucleotide sequence ID" value="NZ_VUJW01000003.1"/>
</dbReference>
<dbReference type="InterPro" id="IPR042203">
    <property type="entry name" value="Leu/Phe-tRNA_Trfase_C"/>
</dbReference>
<accession>A0A5B1M4P8</accession>
<gene>
    <name evidence="4" type="primary">aat</name>
    <name evidence="5" type="ORF">F0U47_10905</name>
</gene>
<dbReference type="NCBIfam" id="TIGR00667">
    <property type="entry name" value="aat"/>
    <property type="match status" value="1"/>
</dbReference>
<reference evidence="5 6" key="2">
    <citation type="submission" date="2019-09" db="EMBL/GenBank/DDBJ databases">
        <authorList>
            <person name="Jin C."/>
        </authorList>
    </citation>
    <scope>NUCLEOTIDE SEQUENCE [LARGE SCALE GENOMIC DNA]</scope>
    <source>
        <strain evidence="5 6">BN140041</strain>
    </source>
</reference>
<comment type="similarity">
    <text evidence="4">Belongs to the L/F-transferase family.</text>
</comment>
<dbReference type="GO" id="GO:0030163">
    <property type="term" value="P:protein catabolic process"/>
    <property type="evidence" value="ECO:0007669"/>
    <property type="project" value="UniProtKB-UniRule"/>
</dbReference>
<evidence type="ECO:0000256" key="3">
    <source>
        <dbReference type="ARBA" id="ARBA00023315"/>
    </source>
</evidence>
<dbReference type="EMBL" id="VUJW01000003">
    <property type="protein sequence ID" value="KAA1427912.1"/>
    <property type="molecule type" value="Genomic_DNA"/>
</dbReference>
<dbReference type="PANTHER" id="PTHR30098:SF2">
    <property type="entry name" value="LEUCYL_PHENYLALANYL-TRNA--PROTEIN TRANSFERASE"/>
    <property type="match status" value="1"/>
</dbReference>
<dbReference type="InterPro" id="IPR004616">
    <property type="entry name" value="Leu/Phe-tRNA_Trfase"/>
</dbReference>
<keyword evidence="6" id="KW-1185">Reference proteome</keyword>
<evidence type="ECO:0000256" key="2">
    <source>
        <dbReference type="ARBA" id="ARBA00022679"/>
    </source>
</evidence>
<evidence type="ECO:0000256" key="1">
    <source>
        <dbReference type="ARBA" id="ARBA00022490"/>
    </source>
</evidence>
<dbReference type="AlphaFoldDB" id="A0A5B1M4P8"/>
<dbReference type="GO" id="GO:0005737">
    <property type="term" value="C:cytoplasm"/>
    <property type="evidence" value="ECO:0007669"/>
    <property type="project" value="UniProtKB-SubCell"/>
</dbReference>
<comment type="catalytic activity">
    <reaction evidence="4">
        <text>N-terminal L-arginyl-[protein] + L-leucyl-tRNA(Leu) = N-terminal L-leucyl-L-arginyl-[protein] + tRNA(Leu) + H(+)</text>
        <dbReference type="Rhea" id="RHEA:50416"/>
        <dbReference type="Rhea" id="RHEA-COMP:9613"/>
        <dbReference type="Rhea" id="RHEA-COMP:9622"/>
        <dbReference type="Rhea" id="RHEA-COMP:12672"/>
        <dbReference type="Rhea" id="RHEA-COMP:12673"/>
        <dbReference type="ChEBI" id="CHEBI:15378"/>
        <dbReference type="ChEBI" id="CHEBI:64719"/>
        <dbReference type="ChEBI" id="CHEBI:78442"/>
        <dbReference type="ChEBI" id="CHEBI:78494"/>
        <dbReference type="ChEBI" id="CHEBI:133044"/>
        <dbReference type="EC" id="2.3.2.6"/>
    </reaction>
</comment>
<dbReference type="Proteomes" id="UP000324351">
    <property type="component" value="Unassembled WGS sequence"/>
</dbReference>
<reference evidence="5 6" key="1">
    <citation type="submission" date="2019-09" db="EMBL/GenBank/DDBJ databases">
        <title>Nocardioides panacisoli sp. nov., isolated from the soil of a ginseng field.</title>
        <authorList>
            <person name="Cho C."/>
        </authorList>
    </citation>
    <scope>NUCLEOTIDE SEQUENCE [LARGE SCALE GENOMIC DNA]</scope>
    <source>
        <strain evidence="5 6">BN140041</strain>
    </source>
</reference>
<dbReference type="SUPFAM" id="SSF55729">
    <property type="entry name" value="Acyl-CoA N-acyltransferases (Nat)"/>
    <property type="match status" value="1"/>
</dbReference>
<dbReference type="Gene3D" id="3.30.70.3550">
    <property type="entry name" value="Leucyl/phenylalanyl-tRNA-protein transferase, N-terminal domain"/>
    <property type="match status" value="1"/>
</dbReference>
<comment type="catalytic activity">
    <reaction evidence="4">
        <text>N-terminal L-lysyl-[protein] + L-leucyl-tRNA(Leu) = N-terminal L-leucyl-L-lysyl-[protein] + tRNA(Leu) + H(+)</text>
        <dbReference type="Rhea" id="RHEA:12340"/>
        <dbReference type="Rhea" id="RHEA-COMP:9613"/>
        <dbReference type="Rhea" id="RHEA-COMP:9622"/>
        <dbReference type="Rhea" id="RHEA-COMP:12670"/>
        <dbReference type="Rhea" id="RHEA-COMP:12671"/>
        <dbReference type="ChEBI" id="CHEBI:15378"/>
        <dbReference type="ChEBI" id="CHEBI:65249"/>
        <dbReference type="ChEBI" id="CHEBI:78442"/>
        <dbReference type="ChEBI" id="CHEBI:78494"/>
        <dbReference type="ChEBI" id="CHEBI:133043"/>
        <dbReference type="EC" id="2.3.2.6"/>
    </reaction>
</comment>
<dbReference type="GO" id="GO:0008914">
    <property type="term" value="F:leucyl-tRNA--protein transferase activity"/>
    <property type="evidence" value="ECO:0007669"/>
    <property type="project" value="UniProtKB-UniRule"/>
</dbReference>
<dbReference type="PANTHER" id="PTHR30098">
    <property type="entry name" value="LEUCYL/PHENYLALANYL-TRNA--PROTEIN TRANSFERASE"/>
    <property type="match status" value="1"/>
</dbReference>
<dbReference type="Gene3D" id="3.40.630.70">
    <property type="entry name" value="Leucyl/phenylalanyl-tRNA-protein transferase, C-terminal domain"/>
    <property type="match status" value="1"/>
</dbReference>
<evidence type="ECO:0000313" key="6">
    <source>
        <dbReference type="Proteomes" id="UP000324351"/>
    </source>
</evidence>
<proteinExistence type="inferred from homology"/>
<dbReference type="EC" id="2.3.2.6" evidence="4"/>
<comment type="catalytic activity">
    <reaction evidence="4">
        <text>L-phenylalanyl-tRNA(Phe) + an N-terminal L-alpha-aminoacyl-[protein] = an N-terminal L-phenylalanyl-L-alpha-aminoacyl-[protein] + tRNA(Phe)</text>
        <dbReference type="Rhea" id="RHEA:43632"/>
        <dbReference type="Rhea" id="RHEA-COMP:9668"/>
        <dbReference type="Rhea" id="RHEA-COMP:9699"/>
        <dbReference type="Rhea" id="RHEA-COMP:10636"/>
        <dbReference type="Rhea" id="RHEA-COMP:10637"/>
        <dbReference type="ChEBI" id="CHEBI:78442"/>
        <dbReference type="ChEBI" id="CHEBI:78531"/>
        <dbReference type="ChEBI" id="CHEBI:78597"/>
        <dbReference type="ChEBI" id="CHEBI:83561"/>
        <dbReference type="EC" id="2.3.2.6"/>
    </reaction>
</comment>
<keyword evidence="2 4" id="KW-0808">Transferase</keyword>
<comment type="subcellular location">
    <subcellularLocation>
        <location evidence="4">Cytoplasm</location>
    </subcellularLocation>
</comment>